<organism evidence="1 2">
    <name type="scientific">Drosophila navojoa</name>
    <name type="common">Fruit fly</name>
    <dbReference type="NCBI Taxonomy" id="7232"/>
    <lineage>
        <taxon>Eukaryota</taxon>
        <taxon>Metazoa</taxon>
        <taxon>Ecdysozoa</taxon>
        <taxon>Arthropoda</taxon>
        <taxon>Hexapoda</taxon>
        <taxon>Insecta</taxon>
        <taxon>Pterygota</taxon>
        <taxon>Neoptera</taxon>
        <taxon>Endopterygota</taxon>
        <taxon>Diptera</taxon>
        <taxon>Brachycera</taxon>
        <taxon>Muscomorpha</taxon>
        <taxon>Ephydroidea</taxon>
        <taxon>Drosophilidae</taxon>
        <taxon>Drosophila</taxon>
    </lineage>
</organism>
<dbReference type="EMBL" id="LSRL02000083">
    <property type="protein sequence ID" value="TDG45212.1"/>
    <property type="molecule type" value="Genomic_DNA"/>
</dbReference>
<gene>
    <name evidence="1" type="ORF">AWZ03_008367</name>
</gene>
<reference evidence="1 2" key="1">
    <citation type="journal article" date="2019" name="J. Hered.">
        <title>An Improved Genome Assembly for Drosophila navojoa, the Basal Species in the mojavensis Cluster.</title>
        <authorList>
            <person name="Vanderlinde T."/>
            <person name="Dupim E.G."/>
            <person name="Nazario-Yepiz N.O."/>
            <person name="Carvalho A.B."/>
        </authorList>
    </citation>
    <scope>NUCLEOTIDE SEQUENCE [LARGE SCALE GENOMIC DNA]</scope>
    <source>
        <strain evidence="1">Navoj_Jal97</strain>
        <tissue evidence="1">Whole organism</tissue>
    </source>
</reference>
<protein>
    <submittedName>
        <fullName evidence="1">Uncharacterized protein</fullName>
    </submittedName>
</protein>
<dbReference type="STRING" id="7232.A0A484BA82"/>
<proteinExistence type="predicted"/>
<keyword evidence="2" id="KW-1185">Reference proteome</keyword>
<name>A0A484BA82_DRONA</name>
<comment type="caution">
    <text evidence="1">The sequence shown here is derived from an EMBL/GenBank/DDBJ whole genome shotgun (WGS) entry which is preliminary data.</text>
</comment>
<evidence type="ECO:0000313" key="1">
    <source>
        <dbReference type="EMBL" id="TDG45212.1"/>
    </source>
</evidence>
<dbReference type="OMA" id="HIGINAN"/>
<dbReference type="AlphaFoldDB" id="A0A484BA82"/>
<dbReference type="Proteomes" id="UP000295192">
    <property type="component" value="Unassembled WGS sequence"/>
</dbReference>
<sequence length="124" mass="13347">MTILSGAPSPALINYNGSASTIGSAGHLLTDSHSSGYTTESSYQTATAGSSFSLDSSIYLSRRLRGADNYIQEIHVGLEPNATESQVQAIRDDLRSLLRNEVSLIHDTSGGSRRAVYLIAYQYM</sequence>
<evidence type="ECO:0000313" key="2">
    <source>
        <dbReference type="Proteomes" id="UP000295192"/>
    </source>
</evidence>
<accession>A0A484BA82</accession>